<protein>
    <submittedName>
        <fullName evidence="2">Uncharacterized protein</fullName>
    </submittedName>
</protein>
<evidence type="ECO:0000313" key="3">
    <source>
        <dbReference type="Proteomes" id="UP001171620"/>
    </source>
</evidence>
<feature type="chain" id="PRO_5043981344" evidence="1">
    <location>
        <begin position="28"/>
        <end position="287"/>
    </location>
</feature>
<organism evidence="2 3">
    <name type="scientific">Burkholderia vietnamiensis</name>
    <dbReference type="NCBI Taxonomy" id="60552"/>
    <lineage>
        <taxon>Bacteria</taxon>
        <taxon>Pseudomonadati</taxon>
        <taxon>Pseudomonadota</taxon>
        <taxon>Betaproteobacteria</taxon>
        <taxon>Burkholderiales</taxon>
        <taxon>Burkholderiaceae</taxon>
        <taxon>Burkholderia</taxon>
        <taxon>Burkholderia cepacia complex</taxon>
    </lineage>
</organism>
<dbReference type="EMBL" id="JAUJRV010000032">
    <property type="protein sequence ID" value="MDN7798600.1"/>
    <property type="molecule type" value="Genomic_DNA"/>
</dbReference>
<comment type="caution">
    <text evidence="2">The sequence shown here is derived from an EMBL/GenBank/DDBJ whole genome shotgun (WGS) entry which is preliminary data.</text>
</comment>
<gene>
    <name evidence="2" type="ORF">QZM33_27060</name>
</gene>
<name>A0AAW7TAS2_BURVI</name>
<dbReference type="Proteomes" id="UP001171620">
    <property type="component" value="Unassembled WGS sequence"/>
</dbReference>
<keyword evidence="1" id="KW-0732">Signal</keyword>
<feature type="signal peptide" evidence="1">
    <location>
        <begin position="1"/>
        <end position="27"/>
    </location>
</feature>
<dbReference type="RefSeq" id="WP_155416758.1">
    <property type="nucleotide sequence ID" value="NZ_JAUJRV010000032.1"/>
</dbReference>
<evidence type="ECO:0000313" key="2">
    <source>
        <dbReference type="EMBL" id="MDN7798600.1"/>
    </source>
</evidence>
<dbReference type="AlphaFoldDB" id="A0AAW7TAS2"/>
<reference evidence="2" key="1">
    <citation type="submission" date="2023-07" db="EMBL/GenBank/DDBJ databases">
        <title>A collection of bacterial strains from the Burkholderia cepacia Research Laboratory and Repository.</title>
        <authorList>
            <person name="Lipuma J."/>
            <person name="Spilker T."/>
            <person name="Caverly L."/>
        </authorList>
    </citation>
    <scope>NUCLEOTIDE SEQUENCE</scope>
    <source>
        <strain evidence="2">AU44268</strain>
    </source>
</reference>
<accession>A0AAW7TAS2</accession>
<proteinExistence type="predicted"/>
<evidence type="ECO:0000256" key="1">
    <source>
        <dbReference type="SAM" id="SignalP"/>
    </source>
</evidence>
<sequence>MSADCKKSLIRLLLVIVIATSAVNAIAEVKYDTVECGPGDECTTTITNEAKNLCPNAPLQISWNKNSSWTLVSCSCNCSEQDNKNWFVARNGSVIGLEIGRRFPRSFFSENLSPMVPDIMASHSMCKPADKKMIDQSTFILLDKQPSAGEKDPYCYDTIYIVERDGSINFIEDGKKVNNRSYFSGLSESDKNSLTTIAKRTLPSWKAAADHESNNYFLVVSERAYLYDRPLPQAAGKAYLIAGDKVETLGSPHDGYIKFRYIAKNGKIIEKWVKCIDINYPDNKIRP</sequence>